<organism evidence="3 4">
    <name type="scientific">Pontibacter aydingkolensis</name>
    <dbReference type="NCBI Taxonomy" id="1911536"/>
    <lineage>
        <taxon>Bacteria</taxon>
        <taxon>Pseudomonadati</taxon>
        <taxon>Bacteroidota</taxon>
        <taxon>Cytophagia</taxon>
        <taxon>Cytophagales</taxon>
        <taxon>Hymenobacteraceae</taxon>
        <taxon>Pontibacter</taxon>
    </lineage>
</organism>
<keyword evidence="2" id="KW-0732">Signal</keyword>
<reference evidence="3 4" key="1">
    <citation type="journal article" date="2016" name="Int. J. Syst. Evol. Microbiol.">
        <title>Pontibacter aydingkolensis sp. nov., isolated from soil of a salt lake.</title>
        <authorList>
            <person name="Osman G."/>
            <person name="Zhang T."/>
            <person name="Lou K."/>
            <person name="Gao Y."/>
            <person name="Chang W."/>
            <person name="Lin Q."/>
            <person name="Yang H.M."/>
            <person name="Huo X.D."/>
            <person name="Wang N."/>
        </authorList>
    </citation>
    <scope>NUCLEOTIDE SEQUENCE [LARGE SCALE GENOMIC DNA]</scope>
    <source>
        <strain evidence="3 4">KACC 19255</strain>
    </source>
</reference>
<dbReference type="RefSeq" id="WP_219878548.1">
    <property type="nucleotide sequence ID" value="NZ_JAHYXK010000017.1"/>
</dbReference>
<evidence type="ECO:0000313" key="4">
    <source>
        <dbReference type="Proteomes" id="UP000813018"/>
    </source>
</evidence>
<feature type="signal peptide" evidence="2">
    <location>
        <begin position="1"/>
        <end position="24"/>
    </location>
</feature>
<keyword evidence="4" id="KW-1185">Reference proteome</keyword>
<comment type="caution">
    <text evidence="3">The sequence shown here is derived from an EMBL/GenBank/DDBJ whole genome shotgun (WGS) entry which is preliminary data.</text>
</comment>
<evidence type="ECO:0000256" key="2">
    <source>
        <dbReference type="SAM" id="SignalP"/>
    </source>
</evidence>
<protein>
    <recommendedName>
        <fullName evidence="5">Colicin import membrane protein</fullName>
    </recommendedName>
</protein>
<feature type="compositionally biased region" description="Basic and acidic residues" evidence="1">
    <location>
        <begin position="100"/>
        <end position="122"/>
    </location>
</feature>
<proteinExistence type="predicted"/>
<evidence type="ECO:0008006" key="5">
    <source>
        <dbReference type="Google" id="ProtNLM"/>
    </source>
</evidence>
<gene>
    <name evidence="3" type="ORF">K0O23_16490</name>
</gene>
<accession>A0ABS7CXY1</accession>
<feature type="region of interest" description="Disordered" evidence="1">
    <location>
        <begin position="84"/>
        <end position="122"/>
    </location>
</feature>
<name>A0ABS7CXY1_9BACT</name>
<sequence length="122" mass="13968">MKRLFILSVSLLLYLFTTNTSAIAQTAQQQKSNELRAAHDQQRLHRADSIYKVRHDRADITKQNLKEAERELDIAKKRYDEAKAAHKTASSAAKQAKKSYKLEQKSIKAREKAEKQAAKSNQ</sequence>
<dbReference type="Proteomes" id="UP000813018">
    <property type="component" value="Unassembled WGS sequence"/>
</dbReference>
<dbReference type="EMBL" id="JAHYXK010000017">
    <property type="protein sequence ID" value="MBW7468677.1"/>
    <property type="molecule type" value="Genomic_DNA"/>
</dbReference>
<evidence type="ECO:0000256" key="1">
    <source>
        <dbReference type="SAM" id="MobiDB-lite"/>
    </source>
</evidence>
<feature type="chain" id="PRO_5045954462" description="Colicin import membrane protein" evidence="2">
    <location>
        <begin position="25"/>
        <end position="122"/>
    </location>
</feature>
<evidence type="ECO:0000313" key="3">
    <source>
        <dbReference type="EMBL" id="MBW7468677.1"/>
    </source>
</evidence>